<evidence type="ECO:0000259" key="1">
    <source>
        <dbReference type="Pfam" id="PF00646"/>
    </source>
</evidence>
<protein>
    <submittedName>
        <fullName evidence="3">Uncharacterized protein</fullName>
    </submittedName>
</protein>
<dbReference type="STRING" id="888268.A0A1E5V9A1"/>
<organism evidence="3 4">
    <name type="scientific">Dichanthelium oligosanthes</name>
    <dbReference type="NCBI Taxonomy" id="888268"/>
    <lineage>
        <taxon>Eukaryota</taxon>
        <taxon>Viridiplantae</taxon>
        <taxon>Streptophyta</taxon>
        <taxon>Embryophyta</taxon>
        <taxon>Tracheophyta</taxon>
        <taxon>Spermatophyta</taxon>
        <taxon>Magnoliopsida</taxon>
        <taxon>Liliopsida</taxon>
        <taxon>Poales</taxon>
        <taxon>Poaceae</taxon>
        <taxon>PACMAD clade</taxon>
        <taxon>Panicoideae</taxon>
        <taxon>Panicodae</taxon>
        <taxon>Paniceae</taxon>
        <taxon>Dichantheliinae</taxon>
        <taxon>Dichanthelium</taxon>
    </lineage>
</organism>
<accession>A0A1E5V9A1</accession>
<dbReference type="Gene3D" id="3.80.10.10">
    <property type="entry name" value="Ribonuclease Inhibitor"/>
    <property type="match status" value="1"/>
</dbReference>
<dbReference type="PANTHER" id="PTHR32141">
    <property type="match status" value="1"/>
</dbReference>
<dbReference type="InterPro" id="IPR055411">
    <property type="entry name" value="LRR_FXL15/At3g58940/PEG3-like"/>
</dbReference>
<sequence>MGMIARDKWRRSLDEEEDLIDRISRLPDAVLGDIVSLLPTRDGARTQVLSSRWRHIWRSAPLNSPPPPPLPASVHRFSSTLRVASFAGCGFPEENAGALHLPVLKQLSLLHATISESSLHALLAGCPVLQSLLLS</sequence>
<reference evidence="3 4" key="1">
    <citation type="submission" date="2016-09" db="EMBL/GenBank/DDBJ databases">
        <title>The draft genome of Dichanthelium oligosanthes: A C3 panicoid grass species.</title>
        <authorList>
            <person name="Studer A.J."/>
            <person name="Schnable J.C."/>
            <person name="Brutnell T.P."/>
        </authorList>
    </citation>
    <scope>NUCLEOTIDE SEQUENCE [LARGE SCALE GENOMIC DNA]</scope>
    <source>
        <strain evidence="4">cv. Kellogg 1175</strain>
        <tissue evidence="3">Leaf</tissue>
    </source>
</reference>
<dbReference type="Pfam" id="PF24758">
    <property type="entry name" value="LRR_At5g56370"/>
    <property type="match status" value="1"/>
</dbReference>
<evidence type="ECO:0000313" key="4">
    <source>
        <dbReference type="Proteomes" id="UP000095767"/>
    </source>
</evidence>
<dbReference type="OrthoDB" id="685487at2759"/>
<dbReference type="InterPro" id="IPR032675">
    <property type="entry name" value="LRR_dom_sf"/>
</dbReference>
<gene>
    <name evidence="3" type="ORF">BAE44_0017344</name>
</gene>
<dbReference type="InterPro" id="IPR055302">
    <property type="entry name" value="F-box_dom-containing"/>
</dbReference>
<dbReference type="CDD" id="cd22160">
    <property type="entry name" value="F-box_AtFBL13-like"/>
    <property type="match status" value="1"/>
</dbReference>
<dbReference type="EMBL" id="LWDX02047496">
    <property type="protein sequence ID" value="OEL21637.1"/>
    <property type="molecule type" value="Genomic_DNA"/>
</dbReference>
<evidence type="ECO:0000259" key="2">
    <source>
        <dbReference type="Pfam" id="PF24758"/>
    </source>
</evidence>
<name>A0A1E5V9A1_9POAL</name>
<dbReference type="InterPro" id="IPR036047">
    <property type="entry name" value="F-box-like_dom_sf"/>
</dbReference>
<dbReference type="SUPFAM" id="SSF81383">
    <property type="entry name" value="F-box domain"/>
    <property type="match status" value="1"/>
</dbReference>
<dbReference type="Proteomes" id="UP000095767">
    <property type="component" value="Unassembled WGS sequence"/>
</dbReference>
<feature type="domain" description="F-box/LRR-repeat protein 15/At3g58940/PEG3-like LRR" evidence="2">
    <location>
        <begin position="64"/>
        <end position="134"/>
    </location>
</feature>
<proteinExistence type="predicted"/>
<comment type="caution">
    <text evidence="3">The sequence shown here is derived from an EMBL/GenBank/DDBJ whole genome shotgun (WGS) entry which is preliminary data.</text>
</comment>
<dbReference type="InterPro" id="IPR001810">
    <property type="entry name" value="F-box_dom"/>
</dbReference>
<keyword evidence="4" id="KW-1185">Reference proteome</keyword>
<dbReference type="PANTHER" id="PTHR32141:SF168">
    <property type="entry name" value="OS12G0595200 PROTEIN"/>
    <property type="match status" value="1"/>
</dbReference>
<dbReference type="Pfam" id="PF00646">
    <property type="entry name" value="F-box"/>
    <property type="match status" value="1"/>
</dbReference>
<evidence type="ECO:0000313" key="3">
    <source>
        <dbReference type="EMBL" id="OEL21637.1"/>
    </source>
</evidence>
<dbReference type="AlphaFoldDB" id="A0A1E5V9A1"/>
<dbReference type="InterPro" id="IPR053781">
    <property type="entry name" value="F-box_AtFBL13-like"/>
</dbReference>
<feature type="domain" description="F-box" evidence="1">
    <location>
        <begin position="23"/>
        <end position="62"/>
    </location>
</feature>